<evidence type="ECO:0000256" key="3">
    <source>
        <dbReference type="ARBA" id="ARBA00022448"/>
    </source>
</evidence>
<dbReference type="Proteomes" id="UP001319200">
    <property type="component" value="Unassembled WGS sequence"/>
</dbReference>
<dbReference type="PANTHER" id="PTHR30026">
    <property type="entry name" value="OUTER MEMBRANE PROTEIN TOLC"/>
    <property type="match status" value="1"/>
</dbReference>
<keyword evidence="3" id="KW-0813">Transport</keyword>
<evidence type="ECO:0000256" key="4">
    <source>
        <dbReference type="ARBA" id="ARBA00022452"/>
    </source>
</evidence>
<dbReference type="Pfam" id="PF02321">
    <property type="entry name" value="OEP"/>
    <property type="match status" value="1"/>
</dbReference>
<organism evidence="9 10">
    <name type="scientific">Chryseosolibacter histidini</name>
    <dbReference type="NCBI Taxonomy" id="2782349"/>
    <lineage>
        <taxon>Bacteria</taxon>
        <taxon>Pseudomonadati</taxon>
        <taxon>Bacteroidota</taxon>
        <taxon>Cytophagia</taxon>
        <taxon>Cytophagales</taxon>
        <taxon>Chryseotaleaceae</taxon>
        <taxon>Chryseosolibacter</taxon>
    </lineage>
</organism>
<dbReference type="Gene3D" id="1.20.1600.10">
    <property type="entry name" value="Outer membrane efflux proteins (OEP)"/>
    <property type="match status" value="1"/>
</dbReference>
<proteinExistence type="inferred from homology"/>
<keyword evidence="5" id="KW-0812">Transmembrane</keyword>
<dbReference type="GO" id="GO:0009279">
    <property type="term" value="C:cell outer membrane"/>
    <property type="evidence" value="ECO:0007669"/>
    <property type="project" value="UniProtKB-SubCell"/>
</dbReference>
<dbReference type="GO" id="GO:1990281">
    <property type="term" value="C:efflux pump complex"/>
    <property type="evidence" value="ECO:0007669"/>
    <property type="project" value="TreeGrafter"/>
</dbReference>
<gene>
    <name evidence="9" type="ORF">KK083_29790</name>
</gene>
<dbReference type="RefSeq" id="WP_254169809.1">
    <property type="nucleotide sequence ID" value="NZ_JAHESF010000058.1"/>
</dbReference>
<evidence type="ECO:0000256" key="7">
    <source>
        <dbReference type="ARBA" id="ARBA00023237"/>
    </source>
</evidence>
<dbReference type="GO" id="GO:0015562">
    <property type="term" value="F:efflux transmembrane transporter activity"/>
    <property type="evidence" value="ECO:0007669"/>
    <property type="project" value="InterPro"/>
</dbReference>
<comment type="subcellular location">
    <subcellularLocation>
        <location evidence="1">Cell outer membrane</location>
    </subcellularLocation>
</comment>
<keyword evidence="8" id="KW-0175">Coiled coil</keyword>
<dbReference type="InterPro" id="IPR003423">
    <property type="entry name" value="OMP_efflux"/>
</dbReference>
<keyword evidence="6" id="KW-0472">Membrane</keyword>
<keyword evidence="10" id="KW-1185">Reference proteome</keyword>
<dbReference type="EMBL" id="JAHESF010000058">
    <property type="protein sequence ID" value="MBT1701122.1"/>
    <property type="molecule type" value="Genomic_DNA"/>
</dbReference>
<name>A0AAP2GSZ1_9BACT</name>
<reference evidence="9 10" key="1">
    <citation type="submission" date="2021-05" db="EMBL/GenBank/DDBJ databases">
        <title>A Polyphasic approach of four new species of the genus Ohtaekwangia: Ohtaekwangia histidinii sp. nov., Ohtaekwangia cretensis sp. nov., Ohtaekwangia indiensis sp. nov., Ohtaekwangia reichenbachii sp. nov. from diverse environment.</title>
        <authorList>
            <person name="Octaviana S."/>
        </authorList>
    </citation>
    <scope>NUCLEOTIDE SEQUENCE [LARGE SCALE GENOMIC DNA]</scope>
    <source>
        <strain evidence="9 10">PWU4</strain>
    </source>
</reference>
<comment type="caution">
    <text evidence="9">The sequence shown here is derived from an EMBL/GenBank/DDBJ whole genome shotgun (WGS) entry which is preliminary data.</text>
</comment>
<dbReference type="PANTHER" id="PTHR30026:SF20">
    <property type="entry name" value="OUTER MEMBRANE PROTEIN TOLC"/>
    <property type="match status" value="1"/>
</dbReference>
<dbReference type="GO" id="GO:0015288">
    <property type="term" value="F:porin activity"/>
    <property type="evidence" value="ECO:0007669"/>
    <property type="project" value="TreeGrafter"/>
</dbReference>
<protein>
    <submittedName>
        <fullName evidence="9">TolC family protein</fullName>
    </submittedName>
</protein>
<evidence type="ECO:0000256" key="8">
    <source>
        <dbReference type="SAM" id="Coils"/>
    </source>
</evidence>
<evidence type="ECO:0000313" key="10">
    <source>
        <dbReference type="Proteomes" id="UP001319200"/>
    </source>
</evidence>
<feature type="coiled-coil region" evidence="8">
    <location>
        <begin position="212"/>
        <end position="239"/>
    </location>
</feature>
<evidence type="ECO:0000313" key="9">
    <source>
        <dbReference type="EMBL" id="MBT1701122.1"/>
    </source>
</evidence>
<evidence type="ECO:0000256" key="5">
    <source>
        <dbReference type="ARBA" id="ARBA00022692"/>
    </source>
</evidence>
<dbReference type="InterPro" id="IPR051906">
    <property type="entry name" value="TolC-like"/>
</dbReference>
<keyword evidence="4" id="KW-1134">Transmembrane beta strand</keyword>
<dbReference type="SUPFAM" id="SSF56954">
    <property type="entry name" value="Outer membrane efflux proteins (OEP)"/>
    <property type="match status" value="1"/>
</dbReference>
<evidence type="ECO:0000256" key="6">
    <source>
        <dbReference type="ARBA" id="ARBA00023136"/>
    </source>
</evidence>
<comment type="similarity">
    <text evidence="2">Belongs to the outer membrane factor (OMF) (TC 1.B.17) family.</text>
</comment>
<accession>A0AAP2GSZ1</accession>
<evidence type="ECO:0000256" key="2">
    <source>
        <dbReference type="ARBA" id="ARBA00007613"/>
    </source>
</evidence>
<evidence type="ECO:0000256" key="1">
    <source>
        <dbReference type="ARBA" id="ARBA00004442"/>
    </source>
</evidence>
<dbReference type="AlphaFoldDB" id="A0AAP2GSZ1"/>
<keyword evidence="7" id="KW-0998">Cell outer membrane</keyword>
<sequence length="457" mass="51650">MRTPFINRWLALFALVFFGAAGVNGQSALDNYVSEGLKNNIVLQQKKISLDKALLSLKIASGMFAPAVGIQGNYTSGNGGRNISLPVGDLLNPVYASLNQLTGSDQFPQIENVNQNFLPNNFYDIKVRASMPLVNTDLIYNKKIQQQQVMLQEFEQDIYKRELIRNIKVAYFNYLSATEAVNIYESALTRAAESKRVNESLLSNGRGLQAYILRSQSEIDNIQAQITDAKNQADNAKLYFNFLLNRNGDEPVIADHPANHDIASVAALITDEISFQQREELKQLREAVSLQQNVLKMNKLFWAPKLSGFADLGSQYEDWKFNDQSRYFLFGFQVDVPLFAGFTNRHKINRAQLDVKNSELNQSLVSQQLGMSARISRNAVETAYRSYQSALKQLEAAESYQRLIERGYKEGVNTFIESIDARNQLTSAQLLVTIDQYRVLVAKANYERETAAYELNQ</sequence>